<evidence type="ECO:0000256" key="2">
    <source>
        <dbReference type="ARBA" id="ARBA00004325"/>
    </source>
</evidence>
<proteinExistence type="inferred from homology"/>
<reference evidence="21 22" key="1">
    <citation type="submission" date="2020-08" db="EMBL/GenBank/DDBJ databases">
        <authorList>
            <person name="Hejnol A."/>
        </authorList>
    </citation>
    <scope>NUCLEOTIDE SEQUENCE [LARGE SCALE GENOMIC DNA]</scope>
</reference>
<evidence type="ECO:0000256" key="9">
    <source>
        <dbReference type="ARBA" id="ARBA00022832"/>
    </source>
</evidence>
<evidence type="ECO:0000259" key="19">
    <source>
        <dbReference type="Pfam" id="PF00755"/>
    </source>
</evidence>
<keyword evidence="7 17" id="KW-0808">Transferase</keyword>
<keyword evidence="22" id="KW-1185">Reference proteome</keyword>
<dbReference type="GO" id="GO:0004095">
    <property type="term" value="F:carnitine O-palmitoyltransferase activity"/>
    <property type="evidence" value="ECO:0007669"/>
    <property type="project" value="UniProtKB-EC"/>
</dbReference>
<dbReference type="InterPro" id="IPR023213">
    <property type="entry name" value="CAT-like_dom_sf"/>
</dbReference>
<evidence type="ECO:0000256" key="7">
    <source>
        <dbReference type="ARBA" id="ARBA00022679"/>
    </source>
</evidence>
<evidence type="ECO:0000256" key="13">
    <source>
        <dbReference type="ARBA" id="ARBA00023136"/>
    </source>
</evidence>
<dbReference type="PROSITE" id="PS00440">
    <property type="entry name" value="ACYLTRANSF_C_2"/>
    <property type="match status" value="1"/>
</dbReference>
<evidence type="ECO:0000256" key="4">
    <source>
        <dbReference type="ARBA" id="ARBA00005232"/>
    </source>
</evidence>
<dbReference type="InterPro" id="IPR042231">
    <property type="entry name" value="Cho/carn_acyl_trans_2"/>
</dbReference>
<evidence type="ECO:0000259" key="20">
    <source>
        <dbReference type="Pfam" id="PF16484"/>
    </source>
</evidence>
<dbReference type="Pfam" id="PF16484">
    <property type="entry name" value="CPT_N"/>
    <property type="match status" value="1"/>
</dbReference>
<evidence type="ECO:0000256" key="5">
    <source>
        <dbReference type="ARBA" id="ARBA00013243"/>
    </source>
</evidence>
<evidence type="ECO:0000313" key="22">
    <source>
        <dbReference type="Proteomes" id="UP000549394"/>
    </source>
</evidence>
<dbReference type="FunFam" id="3.30.559.10:FF:000042">
    <property type="entry name" value="Carnitine Palmitoyl Transferase"/>
    <property type="match status" value="1"/>
</dbReference>
<sequence>MNPHFNRHMAEAHSAVAFSFSVTPEGVDVNVNHEALRAVWISGVRSWKKKTATFMNHVHNGVYPASPASWLVTSGAFVGLHYAGLKQICKVVDYVSQLPGFNLIKTHETNKKIVACLAFSTGVWLVGIATLRYTLKLMFCYKGWMYEPHGKMSVATKIWLLGVKVLVNRRPLLYSYQGSLPSLPIPSINDTMKRYLRSVRPLLNDTQYARMERLVEEFRRGDGPRFQRYLILKSWWASNYVSDWWEEYVYLRGRSPIMVNSNFYGLDAIMIHPTNIQIARAANAIYAMLMFRRQMDKELIKPIMLNGTIPLCSAQYERQFNTTRIPGEESDKLVHYKSSKHIVVYHKGRYFKVYIYFKGVLLLPRQIEQMLEKIILDESEPVKGEERLAAMTAGDRIPWAKARVEHFAKGVNKTSLEAIEKSAFVVVLDDEEHDYDEEDPTKLNNFGKSMLHGKGYDRWFDKSFTLVICRNGRMGFNAEHSWADAPIMAHLWEHTLMEDTVKIGADAPIMGHLWETTIADEASLGYTADGHTRGELPFNAPNPIRLQWDLDDECCKVVDQQLAIAKALIEDVDLNLLKHDAFGKGFIKTCKMSPDAFIQMALQLAYYRDAGKFCLTYEASMTRLFREGRTETVRSCTIESAEFVKAMMDSNVSRDDKVKLFRKATDRHQMGYKDAMSGKGIDRHLFCLYVVSKYLGIESAFLKEVLSEPWRLSTSQTPHQQTDKLDLVRNPEFISAGGGFGPVADDGYGVSYIIAGEDVIFFHISCKKSCNETDPERFARNIKRAMSDMKNLFA</sequence>
<dbReference type="EC" id="2.3.1.21" evidence="5"/>
<dbReference type="OrthoDB" id="240216at2759"/>
<evidence type="ECO:0000256" key="1">
    <source>
        <dbReference type="ARBA" id="ARBA00004141"/>
    </source>
</evidence>
<evidence type="ECO:0000256" key="17">
    <source>
        <dbReference type="RuleBase" id="RU003801"/>
    </source>
</evidence>
<dbReference type="GO" id="GO:0009437">
    <property type="term" value="P:carnitine metabolic process"/>
    <property type="evidence" value="ECO:0007669"/>
    <property type="project" value="TreeGrafter"/>
</dbReference>
<evidence type="ECO:0000256" key="3">
    <source>
        <dbReference type="ARBA" id="ARBA00005005"/>
    </source>
</evidence>
<dbReference type="EMBL" id="CAJFCJ010000009">
    <property type="protein sequence ID" value="CAD5118578.1"/>
    <property type="molecule type" value="Genomic_DNA"/>
</dbReference>
<comment type="similarity">
    <text evidence="4 17">Belongs to the carnitine/choline acetyltransferase family.</text>
</comment>
<dbReference type="InterPro" id="IPR000542">
    <property type="entry name" value="Carn_acyl_trans"/>
</dbReference>
<dbReference type="FunFam" id="3.30.559.70:FF:000001">
    <property type="entry name" value="Carnitine O-palmitoyltransferase 1, liver isoform"/>
    <property type="match status" value="1"/>
</dbReference>
<dbReference type="Proteomes" id="UP000549394">
    <property type="component" value="Unassembled WGS sequence"/>
</dbReference>
<organism evidence="21 22">
    <name type="scientific">Dimorphilus gyrociliatus</name>
    <dbReference type="NCBI Taxonomy" id="2664684"/>
    <lineage>
        <taxon>Eukaryota</taxon>
        <taxon>Metazoa</taxon>
        <taxon>Spiralia</taxon>
        <taxon>Lophotrochozoa</taxon>
        <taxon>Annelida</taxon>
        <taxon>Polychaeta</taxon>
        <taxon>Polychaeta incertae sedis</taxon>
        <taxon>Dinophilidae</taxon>
        <taxon>Dimorphilus</taxon>
    </lineage>
</organism>
<keyword evidence="10 18" id="KW-1133">Transmembrane helix</keyword>
<protein>
    <recommendedName>
        <fullName evidence="5">carnitine O-palmitoyltransferase</fullName>
        <ecNumber evidence="5">2.3.1.21</ecNumber>
    </recommendedName>
</protein>
<evidence type="ECO:0000256" key="8">
    <source>
        <dbReference type="ARBA" id="ARBA00022692"/>
    </source>
</evidence>
<dbReference type="UniPathway" id="UPA00659"/>
<evidence type="ECO:0000256" key="11">
    <source>
        <dbReference type="ARBA" id="ARBA00023098"/>
    </source>
</evidence>
<dbReference type="GO" id="GO:0006635">
    <property type="term" value="P:fatty acid beta-oxidation"/>
    <property type="evidence" value="ECO:0007669"/>
    <property type="project" value="UniProtKB-UniPathway"/>
</dbReference>
<keyword evidence="14 17" id="KW-0012">Acyltransferase</keyword>
<comment type="subcellular location">
    <subcellularLocation>
        <location evidence="1">Membrane</location>
        <topology evidence="1">Multi-pass membrane protein</topology>
    </subcellularLocation>
    <subcellularLocation>
        <location evidence="2">Mitochondrion membrane</location>
    </subcellularLocation>
</comment>
<keyword evidence="6" id="KW-0813">Transport</keyword>
<evidence type="ECO:0000256" key="14">
    <source>
        <dbReference type="ARBA" id="ARBA00023315"/>
    </source>
</evidence>
<dbReference type="InterPro" id="IPR032476">
    <property type="entry name" value="CPT_N"/>
</dbReference>
<keyword evidence="8 18" id="KW-0812">Transmembrane</keyword>
<keyword evidence="13 18" id="KW-0472">Membrane</keyword>
<dbReference type="Pfam" id="PF00755">
    <property type="entry name" value="Carn_acyltransf"/>
    <property type="match status" value="1"/>
</dbReference>
<feature type="domain" description="Choline/carnitine acyltransferase" evidence="19">
    <location>
        <begin position="183"/>
        <end position="783"/>
    </location>
</feature>
<dbReference type="PROSITE" id="PS00439">
    <property type="entry name" value="ACYLTRANSF_C_1"/>
    <property type="match status" value="1"/>
</dbReference>
<dbReference type="GO" id="GO:0031966">
    <property type="term" value="C:mitochondrial membrane"/>
    <property type="evidence" value="ECO:0007669"/>
    <property type="project" value="UniProtKB-SubCell"/>
</dbReference>
<dbReference type="InterPro" id="IPR039551">
    <property type="entry name" value="Cho/carn_acyl_trans"/>
</dbReference>
<evidence type="ECO:0000313" key="21">
    <source>
        <dbReference type="EMBL" id="CAD5118578.1"/>
    </source>
</evidence>
<dbReference type="SUPFAM" id="SSF52777">
    <property type="entry name" value="CoA-dependent acyltransferases"/>
    <property type="match status" value="2"/>
</dbReference>
<dbReference type="PANTHER" id="PTHR22589">
    <property type="entry name" value="CARNITINE O-ACYLTRANSFERASE"/>
    <property type="match status" value="1"/>
</dbReference>
<keyword evidence="12" id="KW-0496">Mitochondrion</keyword>
<dbReference type="AlphaFoldDB" id="A0A7I8VVH6"/>
<keyword evidence="11" id="KW-0443">Lipid metabolism</keyword>
<comment type="pathway">
    <text evidence="3">Lipid metabolism; fatty acid beta-oxidation.</text>
</comment>
<accession>A0A7I8VVH6</accession>
<comment type="caution">
    <text evidence="21">The sequence shown here is derived from an EMBL/GenBank/DDBJ whole genome shotgun (WGS) entry which is preliminary data.</text>
</comment>
<dbReference type="Gene3D" id="6.10.250.1760">
    <property type="match status" value="1"/>
</dbReference>
<evidence type="ECO:0000256" key="10">
    <source>
        <dbReference type="ARBA" id="ARBA00022989"/>
    </source>
</evidence>
<evidence type="ECO:0000256" key="12">
    <source>
        <dbReference type="ARBA" id="ARBA00023128"/>
    </source>
</evidence>
<feature type="transmembrane region" description="Helical" evidence="18">
    <location>
        <begin position="113"/>
        <end position="135"/>
    </location>
</feature>
<feature type="domain" description="Carnitine O-palmitoyltransferase N-terminal" evidence="20">
    <location>
        <begin position="9"/>
        <end position="54"/>
    </location>
</feature>
<dbReference type="Gene3D" id="3.30.559.10">
    <property type="entry name" value="Chloramphenicol acetyltransferase-like domain"/>
    <property type="match status" value="1"/>
</dbReference>
<gene>
    <name evidence="21" type="ORF">DGYR_LOCUS6933</name>
</gene>
<evidence type="ECO:0000256" key="18">
    <source>
        <dbReference type="SAM" id="Phobius"/>
    </source>
</evidence>
<dbReference type="PANTHER" id="PTHR22589:SF31">
    <property type="entry name" value="CARNITINE O-PALMITOYLTRANSFERASE"/>
    <property type="match status" value="1"/>
</dbReference>
<comment type="catalytic activity">
    <reaction evidence="15">
        <text>(R)-carnitine + hexadecanoyl-CoA = O-hexadecanoyl-(R)-carnitine + CoA</text>
        <dbReference type="Rhea" id="RHEA:12661"/>
        <dbReference type="ChEBI" id="CHEBI:16347"/>
        <dbReference type="ChEBI" id="CHEBI:17490"/>
        <dbReference type="ChEBI" id="CHEBI:57287"/>
        <dbReference type="ChEBI" id="CHEBI:57379"/>
        <dbReference type="EC" id="2.3.1.21"/>
    </reaction>
    <physiologicalReaction direction="left-to-right" evidence="15">
        <dbReference type="Rhea" id="RHEA:12662"/>
    </physiologicalReaction>
</comment>
<evidence type="ECO:0000256" key="6">
    <source>
        <dbReference type="ARBA" id="ARBA00022448"/>
    </source>
</evidence>
<name>A0A7I8VVH6_9ANNE</name>
<dbReference type="Gene3D" id="3.30.559.70">
    <property type="entry name" value="Choline/Carnitine o-acyltransferase, domain 2"/>
    <property type="match status" value="1"/>
</dbReference>
<feature type="active site" description="Proton acceptor" evidence="16">
    <location>
        <position position="480"/>
    </location>
</feature>
<evidence type="ECO:0000256" key="16">
    <source>
        <dbReference type="PIRSR" id="PIRSR600542-1"/>
    </source>
</evidence>
<evidence type="ECO:0000256" key="15">
    <source>
        <dbReference type="ARBA" id="ARBA00048480"/>
    </source>
</evidence>
<keyword evidence="9" id="KW-0276">Fatty acid metabolism</keyword>